<dbReference type="Gene3D" id="1.20.1280.50">
    <property type="match status" value="1"/>
</dbReference>
<dbReference type="InterPro" id="IPR001810">
    <property type="entry name" value="F-box_dom"/>
</dbReference>
<dbReference type="PROSITE" id="PS50181">
    <property type="entry name" value="FBOX"/>
    <property type="match status" value="1"/>
</dbReference>
<feature type="domain" description="F-box" evidence="1">
    <location>
        <begin position="12"/>
        <end position="59"/>
    </location>
</feature>
<dbReference type="SMART" id="SM00256">
    <property type="entry name" value="FBOX"/>
    <property type="match status" value="1"/>
</dbReference>
<evidence type="ECO:0000313" key="3">
    <source>
        <dbReference type="Proteomes" id="UP001234989"/>
    </source>
</evidence>
<evidence type="ECO:0000259" key="1">
    <source>
        <dbReference type="PROSITE" id="PS50181"/>
    </source>
</evidence>
<gene>
    <name evidence="2" type="ORF">MTR67_041638</name>
</gene>
<dbReference type="PANTHER" id="PTHR31672:SF13">
    <property type="entry name" value="F-BOX PROTEIN CPR30-LIKE"/>
    <property type="match status" value="1"/>
</dbReference>
<evidence type="ECO:0000313" key="2">
    <source>
        <dbReference type="EMBL" id="WMV48253.1"/>
    </source>
</evidence>
<accession>A0AAF0UMQ2</accession>
<protein>
    <recommendedName>
        <fullName evidence="1">F-box domain-containing protein</fullName>
    </recommendedName>
</protein>
<dbReference type="PANTHER" id="PTHR31672">
    <property type="entry name" value="BNACNNG10540D PROTEIN"/>
    <property type="match status" value="1"/>
</dbReference>
<name>A0AAF0UMQ2_SOLVR</name>
<organism evidence="2 3">
    <name type="scientific">Solanum verrucosum</name>
    <dbReference type="NCBI Taxonomy" id="315347"/>
    <lineage>
        <taxon>Eukaryota</taxon>
        <taxon>Viridiplantae</taxon>
        <taxon>Streptophyta</taxon>
        <taxon>Embryophyta</taxon>
        <taxon>Tracheophyta</taxon>
        <taxon>Spermatophyta</taxon>
        <taxon>Magnoliopsida</taxon>
        <taxon>eudicotyledons</taxon>
        <taxon>Gunneridae</taxon>
        <taxon>Pentapetalae</taxon>
        <taxon>asterids</taxon>
        <taxon>lamiids</taxon>
        <taxon>Solanales</taxon>
        <taxon>Solanaceae</taxon>
        <taxon>Solanoideae</taxon>
        <taxon>Solaneae</taxon>
        <taxon>Solanum</taxon>
    </lineage>
</organism>
<reference evidence="2" key="1">
    <citation type="submission" date="2023-08" db="EMBL/GenBank/DDBJ databases">
        <title>A de novo genome assembly of Solanum verrucosum Schlechtendal, a Mexican diploid species geographically isolated from the other diploid A-genome species in potato relatives.</title>
        <authorList>
            <person name="Hosaka K."/>
        </authorList>
    </citation>
    <scope>NUCLEOTIDE SEQUENCE</scope>
    <source>
        <tissue evidence="2">Young leaves</tissue>
    </source>
</reference>
<proteinExistence type="predicted"/>
<dbReference type="Proteomes" id="UP001234989">
    <property type="component" value="Chromosome 9"/>
</dbReference>
<dbReference type="EMBL" id="CP133620">
    <property type="protein sequence ID" value="WMV48253.1"/>
    <property type="molecule type" value="Genomic_DNA"/>
</dbReference>
<dbReference type="SUPFAM" id="SSF81383">
    <property type="entry name" value="F-box domain"/>
    <property type="match status" value="1"/>
</dbReference>
<dbReference type="Pfam" id="PF00646">
    <property type="entry name" value="F-box"/>
    <property type="match status" value="1"/>
</dbReference>
<keyword evidence="3" id="KW-1185">Reference proteome</keyword>
<dbReference type="InterPro" id="IPR036047">
    <property type="entry name" value="F-box-like_dom_sf"/>
</dbReference>
<dbReference type="InterPro" id="IPR050796">
    <property type="entry name" value="SCF_F-box_component"/>
</dbReference>
<sequence length="145" mass="16703">MEKNFLPNTPLSFEFPILPTELINEILVKLLVKSLVKFSCVSKFWLRLISSPDFVKARLIIYANNKAYHRLMLGFDLPENYLKNCSISSLLFDHVTMTINLDYPPKESHQSIKIVGSINGLICVAIKEKDSFLWNPSIRKLKKFA</sequence>
<dbReference type="AlphaFoldDB" id="A0AAF0UMQ2"/>